<reference evidence="2" key="2">
    <citation type="submission" date="2015-01" db="EMBL/GenBank/DDBJ databases">
        <title>Evolutionary Origins and Diversification of the Mycorrhizal Mutualists.</title>
        <authorList>
            <consortium name="DOE Joint Genome Institute"/>
            <consortium name="Mycorrhizal Genomics Consortium"/>
            <person name="Kohler A."/>
            <person name="Kuo A."/>
            <person name="Nagy L.G."/>
            <person name="Floudas D."/>
            <person name="Copeland A."/>
            <person name="Barry K.W."/>
            <person name="Cichocki N."/>
            <person name="Veneault-Fourrey C."/>
            <person name="LaButti K."/>
            <person name="Lindquist E.A."/>
            <person name="Lipzen A."/>
            <person name="Lundell T."/>
            <person name="Morin E."/>
            <person name="Murat C."/>
            <person name="Riley R."/>
            <person name="Ohm R."/>
            <person name="Sun H."/>
            <person name="Tunlid A."/>
            <person name="Henrissat B."/>
            <person name="Grigoriev I.V."/>
            <person name="Hibbett D.S."/>
            <person name="Martin F."/>
        </authorList>
    </citation>
    <scope>NUCLEOTIDE SEQUENCE [LARGE SCALE GENOMIC DNA]</scope>
    <source>
        <strain evidence="2">F 1598</strain>
    </source>
</reference>
<reference evidence="1 2" key="1">
    <citation type="submission" date="2014-04" db="EMBL/GenBank/DDBJ databases">
        <authorList>
            <consortium name="DOE Joint Genome Institute"/>
            <person name="Kuo A."/>
            <person name="Tarkka M."/>
            <person name="Buscot F."/>
            <person name="Kohler A."/>
            <person name="Nagy L.G."/>
            <person name="Floudas D."/>
            <person name="Copeland A."/>
            <person name="Barry K.W."/>
            <person name="Cichocki N."/>
            <person name="Veneault-Fourrey C."/>
            <person name="LaButti K."/>
            <person name="Lindquist E.A."/>
            <person name="Lipzen A."/>
            <person name="Lundell T."/>
            <person name="Morin E."/>
            <person name="Murat C."/>
            <person name="Sun H."/>
            <person name="Tunlid A."/>
            <person name="Henrissat B."/>
            <person name="Grigoriev I.V."/>
            <person name="Hibbett D.S."/>
            <person name="Martin F."/>
            <person name="Nordberg H.P."/>
            <person name="Cantor M.N."/>
            <person name="Hua S.X."/>
        </authorList>
    </citation>
    <scope>NUCLEOTIDE SEQUENCE [LARGE SCALE GENOMIC DNA]</scope>
    <source>
        <strain evidence="1 2">F 1598</strain>
    </source>
</reference>
<evidence type="ECO:0000313" key="2">
    <source>
        <dbReference type="Proteomes" id="UP000054166"/>
    </source>
</evidence>
<accession>A0A0C3FZ52</accession>
<dbReference type="InParanoid" id="A0A0C3FZ52"/>
<dbReference type="Proteomes" id="UP000054166">
    <property type="component" value="Unassembled WGS sequence"/>
</dbReference>
<proteinExistence type="predicted"/>
<dbReference type="HOGENOM" id="CLU_2455515_0_0_1"/>
<gene>
    <name evidence="1" type="ORF">PILCRDRAFT_817872</name>
</gene>
<evidence type="ECO:0000313" key="1">
    <source>
        <dbReference type="EMBL" id="KIM85034.1"/>
    </source>
</evidence>
<name>A0A0C3FZ52_PILCF</name>
<sequence length="89" mass="10163">MRKDRGKIFQTALNPSDGVQVCGDHGAITFMAGGVYQLNFQLCLQWLPFWALDGYYRVFKRPHKNVSSFQCLSQHSQDSGFLVRFSTIT</sequence>
<organism evidence="1 2">
    <name type="scientific">Piloderma croceum (strain F 1598)</name>
    <dbReference type="NCBI Taxonomy" id="765440"/>
    <lineage>
        <taxon>Eukaryota</taxon>
        <taxon>Fungi</taxon>
        <taxon>Dikarya</taxon>
        <taxon>Basidiomycota</taxon>
        <taxon>Agaricomycotina</taxon>
        <taxon>Agaricomycetes</taxon>
        <taxon>Agaricomycetidae</taxon>
        <taxon>Atheliales</taxon>
        <taxon>Atheliaceae</taxon>
        <taxon>Piloderma</taxon>
    </lineage>
</organism>
<keyword evidence="2" id="KW-1185">Reference proteome</keyword>
<protein>
    <submittedName>
        <fullName evidence="1">Uncharacterized protein</fullName>
    </submittedName>
</protein>
<dbReference type="EMBL" id="KN832986">
    <property type="protein sequence ID" value="KIM85034.1"/>
    <property type="molecule type" value="Genomic_DNA"/>
</dbReference>
<dbReference type="AlphaFoldDB" id="A0A0C3FZ52"/>